<protein>
    <recommendedName>
        <fullName evidence="3">DUF4219 domain-containing protein/UBN2 domain-containing protein</fullName>
    </recommendedName>
</protein>
<evidence type="ECO:0000313" key="1">
    <source>
        <dbReference type="EMBL" id="GJT93870.1"/>
    </source>
</evidence>
<dbReference type="Proteomes" id="UP001151760">
    <property type="component" value="Unassembled WGS sequence"/>
</dbReference>
<dbReference type="PANTHER" id="PTHR34676:SF8">
    <property type="entry name" value="TRANSMEMBRANE PROTEIN"/>
    <property type="match status" value="1"/>
</dbReference>
<gene>
    <name evidence="1" type="ORF">Tco_1082715</name>
</gene>
<dbReference type="EMBL" id="BQNB010020244">
    <property type="protein sequence ID" value="GJT93870.1"/>
    <property type="molecule type" value="Genomic_DNA"/>
</dbReference>
<dbReference type="Pfam" id="PF14223">
    <property type="entry name" value="Retrotran_gag_2"/>
    <property type="match status" value="1"/>
</dbReference>
<dbReference type="PANTHER" id="PTHR34676">
    <property type="entry name" value="DUF4219 DOMAIN-CONTAINING PROTEIN-RELATED"/>
    <property type="match status" value="1"/>
</dbReference>
<evidence type="ECO:0000313" key="2">
    <source>
        <dbReference type="Proteomes" id="UP001151760"/>
    </source>
</evidence>
<name>A0ABQ5I2P2_9ASTR</name>
<evidence type="ECO:0008006" key="3">
    <source>
        <dbReference type="Google" id="ProtNLM"/>
    </source>
</evidence>
<sequence>MAQENYVEGCSMQRPPLLEPNGFCFWKARFETYVKSKDIDLWQVIQNDDFYFEVEDEETKLMKKTLYELLKDEQKKQLGKNIEAKMTLYNALSRKEYERVFMCKTTKEVWHTLIISHQGNSQVKNCKIDLLTQEYEKFLISHEETIDSGFTRFNAIVTSLKSLDPDYSSKNHVRKFLRALPLKWRAKVTANGRSHRLGYTSS</sequence>
<reference evidence="1" key="2">
    <citation type="submission" date="2022-01" db="EMBL/GenBank/DDBJ databases">
        <authorList>
            <person name="Yamashiro T."/>
            <person name="Shiraishi A."/>
            <person name="Satake H."/>
            <person name="Nakayama K."/>
        </authorList>
    </citation>
    <scope>NUCLEOTIDE SEQUENCE</scope>
</reference>
<reference evidence="1" key="1">
    <citation type="journal article" date="2022" name="Int. J. Mol. Sci.">
        <title>Draft Genome of Tanacetum Coccineum: Genomic Comparison of Closely Related Tanacetum-Family Plants.</title>
        <authorList>
            <person name="Yamashiro T."/>
            <person name="Shiraishi A."/>
            <person name="Nakayama K."/>
            <person name="Satake H."/>
        </authorList>
    </citation>
    <scope>NUCLEOTIDE SEQUENCE</scope>
</reference>
<proteinExistence type="predicted"/>
<comment type="caution">
    <text evidence="1">The sequence shown here is derived from an EMBL/GenBank/DDBJ whole genome shotgun (WGS) entry which is preliminary data.</text>
</comment>
<keyword evidence="2" id="KW-1185">Reference proteome</keyword>
<organism evidence="1 2">
    <name type="scientific">Tanacetum coccineum</name>
    <dbReference type="NCBI Taxonomy" id="301880"/>
    <lineage>
        <taxon>Eukaryota</taxon>
        <taxon>Viridiplantae</taxon>
        <taxon>Streptophyta</taxon>
        <taxon>Embryophyta</taxon>
        <taxon>Tracheophyta</taxon>
        <taxon>Spermatophyta</taxon>
        <taxon>Magnoliopsida</taxon>
        <taxon>eudicotyledons</taxon>
        <taxon>Gunneridae</taxon>
        <taxon>Pentapetalae</taxon>
        <taxon>asterids</taxon>
        <taxon>campanulids</taxon>
        <taxon>Asterales</taxon>
        <taxon>Asteraceae</taxon>
        <taxon>Asteroideae</taxon>
        <taxon>Anthemideae</taxon>
        <taxon>Anthemidinae</taxon>
        <taxon>Tanacetum</taxon>
    </lineage>
</organism>
<accession>A0ABQ5I2P2</accession>